<dbReference type="Proteomes" id="UP000757435">
    <property type="component" value="Unassembled WGS sequence"/>
</dbReference>
<accession>A0A951QE53</accession>
<reference evidence="1" key="2">
    <citation type="journal article" date="2022" name="Microbiol. Resour. Announc.">
        <title>Metagenome Sequencing to Explore Phylogenomics of Terrestrial Cyanobacteria.</title>
        <authorList>
            <person name="Ward R.D."/>
            <person name="Stajich J.E."/>
            <person name="Johansen J.R."/>
            <person name="Huntemann M."/>
            <person name="Clum A."/>
            <person name="Foster B."/>
            <person name="Foster B."/>
            <person name="Roux S."/>
            <person name="Palaniappan K."/>
            <person name="Varghese N."/>
            <person name="Mukherjee S."/>
            <person name="Reddy T.B.K."/>
            <person name="Daum C."/>
            <person name="Copeland A."/>
            <person name="Chen I.A."/>
            <person name="Ivanova N.N."/>
            <person name="Kyrpides N.C."/>
            <person name="Shapiro N."/>
            <person name="Eloe-Fadrosh E.A."/>
            <person name="Pietrasiak N."/>
        </authorList>
    </citation>
    <scope>NUCLEOTIDE SEQUENCE</scope>
    <source>
        <strain evidence="1">UHER 2000/2452</strain>
    </source>
</reference>
<dbReference type="AlphaFoldDB" id="A0A951QE53"/>
<gene>
    <name evidence="1" type="ORF">KME15_20105</name>
</gene>
<name>A0A951QE53_9CYAN</name>
<proteinExistence type="predicted"/>
<reference evidence="1" key="1">
    <citation type="submission" date="2021-05" db="EMBL/GenBank/DDBJ databases">
        <authorList>
            <person name="Pietrasiak N."/>
            <person name="Ward R."/>
            <person name="Stajich J.E."/>
            <person name="Kurbessoian T."/>
        </authorList>
    </citation>
    <scope>NUCLEOTIDE SEQUENCE</scope>
    <source>
        <strain evidence="1">UHER 2000/2452</strain>
    </source>
</reference>
<sequence length="66" mass="7413">MIGSLAHDMDALSSNVNAYIAQSTAFLAAEQRDRSEFRQQMVGLQTETRNILRELADLRRSQGTDN</sequence>
<comment type="caution">
    <text evidence="1">The sequence shown here is derived from an EMBL/GenBank/DDBJ whole genome shotgun (WGS) entry which is preliminary data.</text>
</comment>
<protein>
    <submittedName>
        <fullName evidence="1">Uncharacterized protein</fullName>
    </submittedName>
</protein>
<evidence type="ECO:0000313" key="2">
    <source>
        <dbReference type="Proteomes" id="UP000757435"/>
    </source>
</evidence>
<evidence type="ECO:0000313" key="1">
    <source>
        <dbReference type="EMBL" id="MBW4660986.1"/>
    </source>
</evidence>
<dbReference type="EMBL" id="JAHHHD010000028">
    <property type="protein sequence ID" value="MBW4660986.1"/>
    <property type="molecule type" value="Genomic_DNA"/>
</dbReference>
<organism evidence="1 2">
    <name type="scientific">Drouetiella hepatica Uher 2000/2452</name>
    <dbReference type="NCBI Taxonomy" id="904376"/>
    <lineage>
        <taxon>Bacteria</taxon>
        <taxon>Bacillati</taxon>
        <taxon>Cyanobacteriota</taxon>
        <taxon>Cyanophyceae</taxon>
        <taxon>Oculatellales</taxon>
        <taxon>Oculatellaceae</taxon>
        <taxon>Drouetiella</taxon>
    </lineage>
</organism>